<dbReference type="GeneID" id="39984675"/>
<comment type="caution">
    <text evidence="1">The sequence shown here is derived from an EMBL/GenBank/DDBJ whole genome shotgun (WGS) entry which is preliminary data.</text>
</comment>
<dbReference type="EMBL" id="NBCO01000011">
    <property type="protein sequence ID" value="ORC89652.1"/>
    <property type="molecule type" value="Genomic_DNA"/>
</dbReference>
<keyword evidence="2" id="KW-1185">Reference proteome</keyword>
<dbReference type="RefSeq" id="XP_028883718.1">
    <property type="nucleotide sequence ID" value="XM_029024895.1"/>
</dbReference>
<gene>
    <name evidence="1" type="ORF">TM35_000111860</name>
</gene>
<dbReference type="OrthoDB" id="271842at2759"/>
<accession>A0A1X0NY98</accession>
<dbReference type="VEuPathDB" id="TriTrypDB:TM35_000111860"/>
<name>A0A1X0NY98_9TRYP</name>
<proteinExistence type="predicted"/>
<reference evidence="1 2" key="1">
    <citation type="submission" date="2017-03" db="EMBL/GenBank/DDBJ databases">
        <title>An alternative strategy for trypanosome survival in the mammalian bloodstream revealed through genome and transcriptome analysis of the ubiquitous bovine parasite Trypanosoma (Megatrypanum) theileri.</title>
        <authorList>
            <person name="Kelly S."/>
            <person name="Ivens A."/>
            <person name="Mott A."/>
            <person name="O'Neill E."/>
            <person name="Emms D."/>
            <person name="Macleod O."/>
            <person name="Voorheis P."/>
            <person name="Matthews J."/>
            <person name="Matthews K."/>
            <person name="Carrington M."/>
        </authorList>
    </citation>
    <scope>NUCLEOTIDE SEQUENCE [LARGE SCALE GENOMIC DNA]</scope>
    <source>
        <strain evidence="1">Edinburgh</strain>
    </source>
</reference>
<protein>
    <submittedName>
        <fullName evidence="1">Uncharacterized protein</fullName>
    </submittedName>
</protein>
<evidence type="ECO:0000313" key="1">
    <source>
        <dbReference type="EMBL" id="ORC89652.1"/>
    </source>
</evidence>
<dbReference type="Proteomes" id="UP000192257">
    <property type="component" value="Unassembled WGS sequence"/>
</dbReference>
<dbReference type="AlphaFoldDB" id="A0A1X0NY98"/>
<organism evidence="1 2">
    <name type="scientific">Trypanosoma theileri</name>
    <dbReference type="NCBI Taxonomy" id="67003"/>
    <lineage>
        <taxon>Eukaryota</taxon>
        <taxon>Discoba</taxon>
        <taxon>Euglenozoa</taxon>
        <taxon>Kinetoplastea</taxon>
        <taxon>Metakinetoplastina</taxon>
        <taxon>Trypanosomatida</taxon>
        <taxon>Trypanosomatidae</taxon>
        <taxon>Trypanosoma</taxon>
    </lineage>
</organism>
<evidence type="ECO:0000313" key="2">
    <source>
        <dbReference type="Proteomes" id="UP000192257"/>
    </source>
</evidence>
<sequence length="684" mass="76990">MAKGKKKETVDVFARLGSSRQFTSAGKVDPSEVRPAELLDTAITIAPAIPRVEVSLSIQFRCPVPLIEGDILQLYLPGFRGRASLFTPESPLMQNMTPVRDFQGYWSGDGMKKSKGPGKQTMLLKCVRRVDAEQLVLITIPRTLGLIGPDKLALNSAKLKISGTVAHAEGGKILKQAFMSTTEIKKRPVIDEIVEYRTLISSMDQTGGLEEANEHVAEELSLEEVDQLWEAAHERCPYPIGLQWHIAVAAFHSYETYGPLLKTIVENAIGCVKKRNPLGLQTEIAKNYGIKVGAVVLFQDVLSMLYGSMYPDLPSSVLLAVRLFTMEPIDIARTFLVNDPPQVSLAQEIFSSFRTGNTENLTKWAYTVSTLILICGVNTNGMEPALLGATRPVLYYGIKELPQDELQYIRGLQDDDWYMFPSFSMVRPNVNWTDEEAFQVPDNAVLFEISNVVDGLEVCDVSMYPYDREWLLPLCSSFRVRSVKTYDDRNGLTHVTLEMYGCLYGVLRDSMIPEEDRTVIAVVAKKIRTDAEKSSSRVRYIAEHAYLNVKLNERLRLYPQTLLRVQYVEHYFEVKRNSQAKASIEEGIVNWQVCTTPVQMIDPVEGVIKHAAWESMPRKFALITEQCFLSRTRVKKVFDVSGIILDFATYLCDYSGKGPRPMRRLVRKRVSHEAPLPVLPEVVS</sequence>
<dbReference type="SUPFAM" id="SSF56399">
    <property type="entry name" value="ADP-ribosylation"/>
    <property type="match status" value="1"/>
</dbReference>